<evidence type="ECO:0000256" key="1">
    <source>
        <dbReference type="ARBA" id="ARBA00004123"/>
    </source>
</evidence>
<feature type="compositionally biased region" description="Polar residues" evidence="3">
    <location>
        <begin position="74"/>
        <end position="88"/>
    </location>
</feature>
<dbReference type="InterPro" id="IPR001138">
    <property type="entry name" value="Zn2Cys6_DnaBD"/>
</dbReference>
<evidence type="ECO:0000256" key="2">
    <source>
        <dbReference type="ARBA" id="ARBA00023242"/>
    </source>
</evidence>
<feature type="region of interest" description="Disordered" evidence="3">
    <location>
        <begin position="70"/>
        <end position="117"/>
    </location>
</feature>
<comment type="subcellular location">
    <subcellularLocation>
        <location evidence="1">Nucleus</location>
    </subcellularLocation>
</comment>
<dbReference type="SMART" id="SM00066">
    <property type="entry name" value="GAL4"/>
    <property type="match status" value="1"/>
</dbReference>
<evidence type="ECO:0000259" key="4">
    <source>
        <dbReference type="PROSITE" id="PS50048"/>
    </source>
</evidence>
<feature type="domain" description="Zn(2)-C6 fungal-type" evidence="4">
    <location>
        <begin position="11"/>
        <end position="40"/>
    </location>
</feature>
<sequence>MTKVTRPKIKGCYNCSQRRIDCDRTEPTCLKCTAKGLTCSGLGIRYRFNAGLAARGKLVGRTLPLSAESGDASLPTSFMSPVQWTPEGSSKPETKSYTSPAAVSRVQKRRAQRSRNVDRLADDHTIVNIDIPSPSSSDLTESTMVVGGRDDGDAQALALPASPASPLGSSLSCSTVSTPTEIFFCGLDMHLGNTFPLSYGLETHDSLTRMLFANFSKTVAAEMAVFDGPFNRYRSIVLPLAAENELVRNAVLATSANQLGSKDSSFIKLGIMFQDAVIKCLSKNPGSPGTDTTTILAALVILLINDMVSGGTDYRILYKMWYSCLSIGEKSSSPDQNALMSFLHQQFRVLEYFMQPYLGDGNLQLNISTRFPNHANFIAQDSIHYPEYAQKGKMLEGAFEQACDLYLQRALGILPAEETMARVQKLKETVEHIPQRSVGEHALVWVYFISAAESSTEEHRTFFRGRLLDIYSRSGFSNVLCSLKILDGIWKSTDKRWTNILTDIDQVFVF</sequence>
<proteinExistence type="predicted"/>
<evidence type="ECO:0000313" key="6">
    <source>
        <dbReference type="Proteomes" id="UP001629113"/>
    </source>
</evidence>
<dbReference type="InterPro" id="IPR036864">
    <property type="entry name" value="Zn2-C6_fun-type_DNA-bd_sf"/>
</dbReference>
<organism evidence="5 6">
    <name type="scientific">Phlyctema vagabunda</name>
    <dbReference type="NCBI Taxonomy" id="108571"/>
    <lineage>
        <taxon>Eukaryota</taxon>
        <taxon>Fungi</taxon>
        <taxon>Dikarya</taxon>
        <taxon>Ascomycota</taxon>
        <taxon>Pezizomycotina</taxon>
        <taxon>Leotiomycetes</taxon>
        <taxon>Helotiales</taxon>
        <taxon>Dermateaceae</taxon>
        <taxon>Phlyctema</taxon>
    </lineage>
</organism>
<keyword evidence="6" id="KW-1185">Reference proteome</keyword>
<keyword evidence="2" id="KW-0539">Nucleus</keyword>
<name>A0ABR4P5Q2_9HELO</name>
<dbReference type="PANTHER" id="PTHR37534:SF17">
    <property type="entry name" value="ZN(2)-C6 FUNGAL-TYPE DOMAIN-CONTAINING PROTEIN"/>
    <property type="match status" value="1"/>
</dbReference>
<dbReference type="EMBL" id="JBFCZG010000009">
    <property type="protein sequence ID" value="KAL3418613.1"/>
    <property type="molecule type" value="Genomic_DNA"/>
</dbReference>
<dbReference type="CDD" id="cd00067">
    <property type="entry name" value="GAL4"/>
    <property type="match status" value="1"/>
</dbReference>
<reference evidence="5 6" key="1">
    <citation type="submission" date="2024-06" db="EMBL/GenBank/DDBJ databases">
        <title>Complete genome of Phlyctema vagabunda strain 19-DSS-EL-015.</title>
        <authorList>
            <person name="Fiorenzani C."/>
        </authorList>
    </citation>
    <scope>NUCLEOTIDE SEQUENCE [LARGE SCALE GENOMIC DNA]</scope>
    <source>
        <strain evidence="5 6">19-DSS-EL-015</strain>
    </source>
</reference>
<dbReference type="InterPro" id="IPR021858">
    <property type="entry name" value="Fun_TF"/>
</dbReference>
<dbReference type="Pfam" id="PF11951">
    <property type="entry name" value="Fungal_trans_2"/>
    <property type="match status" value="2"/>
</dbReference>
<evidence type="ECO:0000313" key="5">
    <source>
        <dbReference type="EMBL" id="KAL3418613.1"/>
    </source>
</evidence>
<dbReference type="PROSITE" id="PS00463">
    <property type="entry name" value="ZN2_CY6_FUNGAL_1"/>
    <property type="match status" value="1"/>
</dbReference>
<dbReference type="SUPFAM" id="SSF57701">
    <property type="entry name" value="Zn2/Cys6 DNA-binding domain"/>
    <property type="match status" value="1"/>
</dbReference>
<accession>A0ABR4P5Q2</accession>
<evidence type="ECO:0000256" key="3">
    <source>
        <dbReference type="SAM" id="MobiDB-lite"/>
    </source>
</evidence>
<dbReference type="Proteomes" id="UP001629113">
    <property type="component" value="Unassembled WGS sequence"/>
</dbReference>
<dbReference type="PANTHER" id="PTHR37534">
    <property type="entry name" value="TRANSCRIPTIONAL ACTIVATOR PROTEIN UGA3"/>
    <property type="match status" value="1"/>
</dbReference>
<dbReference type="Pfam" id="PF00172">
    <property type="entry name" value="Zn_clus"/>
    <property type="match status" value="1"/>
</dbReference>
<dbReference type="PROSITE" id="PS50048">
    <property type="entry name" value="ZN2_CY6_FUNGAL_2"/>
    <property type="match status" value="1"/>
</dbReference>
<gene>
    <name evidence="5" type="ORF">PVAG01_10329</name>
</gene>
<comment type="caution">
    <text evidence="5">The sequence shown here is derived from an EMBL/GenBank/DDBJ whole genome shotgun (WGS) entry which is preliminary data.</text>
</comment>
<protein>
    <recommendedName>
        <fullName evidence="4">Zn(2)-C6 fungal-type domain-containing protein</fullName>
    </recommendedName>
</protein>